<feature type="domain" description="HAT C-terminal dimerisation" evidence="2">
    <location>
        <begin position="218"/>
        <end position="300"/>
    </location>
</feature>
<dbReference type="RefSeq" id="XP_027109261.2">
    <property type="nucleotide sequence ID" value="XM_027253460.2"/>
</dbReference>
<reference evidence="5" key="2">
    <citation type="submission" date="2025-08" db="UniProtKB">
        <authorList>
            <consortium name="RefSeq"/>
        </authorList>
    </citation>
    <scope>IDENTIFICATION</scope>
    <source>
        <tissue evidence="5">Leaves</tissue>
    </source>
</reference>
<keyword evidence="4" id="KW-1185">Reference proteome</keyword>
<evidence type="ECO:0000313" key="4">
    <source>
        <dbReference type="Proteomes" id="UP001652660"/>
    </source>
</evidence>
<gene>
    <name evidence="5" type="primary">LOC113729132</name>
</gene>
<name>A0A6P6W404_COFAR</name>
<dbReference type="GO" id="GO:0003677">
    <property type="term" value="F:DNA binding"/>
    <property type="evidence" value="ECO:0007669"/>
    <property type="project" value="InterPro"/>
</dbReference>
<dbReference type="PANTHER" id="PTHR23272">
    <property type="entry name" value="BED FINGER-RELATED"/>
    <property type="match status" value="1"/>
</dbReference>
<dbReference type="InterPro" id="IPR008906">
    <property type="entry name" value="HATC_C_dom"/>
</dbReference>
<feature type="region of interest" description="Disordered" evidence="1">
    <location>
        <begin position="165"/>
        <end position="185"/>
    </location>
</feature>
<sequence length="335" mass="38168">MLDSAHRFERAFETFEEQDPYMLHELEHLPTKSDWEKARFLTLFLENFYDLTVKVSGSKYVTSNNLINELSHINGILKEMAESANPDLCGMAKIMKEKYDKYWGRLEKMNMLIFIAYMLDPRTKFEYFEFVACKMYGDTEGAVVAHVAKDAMYELFNDYKRLNTPAGSSQSSISSLSSGSENSISSFDGEVSKKINDRYRIEFKKRKVELGGKNAKSELDKYLSEDCEGEDPEFDILNWWKGNSLRLPILSQMARDVLAVPVSTVASESAFSTGGRVLDPFRSSLTPRIVQALICAQDWFRASENELNVEEKLEDLEEFESGLIKGGTEATIVDV</sequence>
<evidence type="ECO:0000313" key="5">
    <source>
        <dbReference type="RefSeq" id="XP_027109261.2"/>
    </source>
</evidence>
<dbReference type="Pfam" id="PF05699">
    <property type="entry name" value="Dimer_Tnp_hAT"/>
    <property type="match status" value="1"/>
</dbReference>
<evidence type="ECO:0000256" key="1">
    <source>
        <dbReference type="SAM" id="MobiDB-lite"/>
    </source>
</evidence>
<protein>
    <submittedName>
        <fullName evidence="5">Zinc finger BED domain-containing protein RICESLEEPER 1-like</fullName>
    </submittedName>
</protein>
<dbReference type="OrthoDB" id="1718237at2759"/>
<proteinExistence type="predicted"/>
<evidence type="ECO:0000259" key="3">
    <source>
        <dbReference type="Pfam" id="PF14372"/>
    </source>
</evidence>
<dbReference type="PANTHER" id="PTHR23272:SF184">
    <property type="entry name" value="OS03G0311250 PROTEIN"/>
    <property type="match status" value="1"/>
</dbReference>
<dbReference type="GO" id="GO:0046983">
    <property type="term" value="F:protein dimerization activity"/>
    <property type="evidence" value="ECO:0007669"/>
    <property type="project" value="InterPro"/>
</dbReference>
<dbReference type="InterPro" id="IPR012337">
    <property type="entry name" value="RNaseH-like_sf"/>
</dbReference>
<reference evidence="4" key="1">
    <citation type="journal article" date="2025" name="Foods">
        <title>Unveiling the Microbial Signatures of Arabica Coffee Cherries: Insights into Ripeness Specific Diversity, Functional Traits, and Implications for Quality and Safety.</title>
        <authorList>
            <consortium name="RefSeq"/>
            <person name="Tenea G.N."/>
            <person name="Cifuentes V."/>
            <person name="Reyes P."/>
            <person name="Cevallos-Vallejos M."/>
        </authorList>
    </citation>
    <scope>NUCLEOTIDE SEQUENCE [LARGE SCALE GENOMIC DNA]</scope>
</reference>
<accession>A0A6P6W404</accession>
<dbReference type="InterPro" id="IPR025525">
    <property type="entry name" value="hAT-like_transposase_RNase-H"/>
</dbReference>
<feature type="domain" description="hAT-like transposase RNase-H fold" evidence="3">
    <location>
        <begin position="56"/>
        <end position="159"/>
    </location>
</feature>
<dbReference type="Pfam" id="PF14372">
    <property type="entry name" value="hAT-like_RNase-H"/>
    <property type="match status" value="1"/>
</dbReference>
<dbReference type="AlphaFoldDB" id="A0A6P6W404"/>
<dbReference type="Proteomes" id="UP001652660">
    <property type="component" value="Chromosome 2e"/>
</dbReference>
<dbReference type="SUPFAM" id="SSF53098">
    <property type="entry name" value="Ribonuclease H-like"/>
    <property type="match status" value="1"/>
</dbReference>
<evidence type="ECO:0000259" key="2">
    <source>
        <dbReference type="Pfam" id="PF05699"/>
    </source>
</evidence>
<dbReference type="GeneID" id="113729132"/>
<feature type="compositionally biased region" description="Low complexity" evidence="1">
    <location>
        <begin position="168"/>
        <end position="185"/>
    </location>
</feature>
<organism evidence="4 5">
    <name type="scientific">Coffea arabica</name>
    <name type="common">Arabian coffee</name>
    <dbReference type="NCBI Taxonomy" id="13443"/>
    <lineage>
        <taxon>Eukaryota</taxon>
        <taxon>Viridiplantae</taxon>
        <taxon>Streptophyta</taxon>
        <taxon>Embryophyta</taxon>
        <taxon>Tracheophyta</taxon>
        <taxon>Spermatophyta</taxon>
        <taxon>Magnoliopsida</taxon>
        <taxon>eudicotyledons</taxon>
        <taxon>Gunneridae</taxon>
        <taxon>Pentapetalae</taxon>
        <taxon>asterids</taxon>
        <taxon>lamiids</taxon>
        <taxon>Gentianales</taxon>
        <taxon>Rubiaceae</taxon>
        <taxon>Ixoroideae</taxon>
        <taxon>Gardenieae complex</taxon>
        <taxon>Bertiereae - Coffeeae clade</taxon>
        <taxon>Coffeeae</taxon>
        <taxon>Coffea</taxon>
    </lineage>
</organism>